<accession>A0A9D7XGE0</accession>
<dbReference type="AlphaFoldDB" id="A0A9D7XGE0"/>
<keyword evidence="1" id="KW-0472">Membrane</keyword>
<proteinExistence type="predicted"/>
<evidence type="ECO:0000256" key="1">
    <source>
        <dbReference type="SAM" id="Phobius"/>
    </source>
</evidence>
<gene>
    <name evidence="2" type="ORF">IPO85_03725</name>
</gene>
<evidence type="ECO:0000313" key="3">
    <source>
        <dbReference type="Proteomes" id="UP000808349"/>
    </source>
</evidence>
<dbReference type="Proteomes" id="UP000808349">
    <property type="component" value="Unassembled WGS sequence"/>
</dbReference>
<dbReference type="EMBL" id="JADKFW010000004">
    <property type="protein sequence ID" value="MBK9716623.1"/>
    <property type="molecule type" value="Genomic_DNA"/>
</dbReference>
<feature type="transmembrane region" description="Helical" evidence="1">
    <location>
        <begin position="50"/>
        <end position="67"/>
    </location>
</feature>
<protein>
    <submittedName>
        <fullName evidence="2">Uncharacterized protein</fullName>
    </submittedName>
</protein>
<reference evidence="2 3" key="1">
    <citation type="submission" date="2020-10" db="EMBL/GenBank/DDBJ databases">
        <title>Connecting structure to function with the recovery of over 1000 high-quality activated sludge metagenome-assembled genomes encoding full-length rRNA genes using long-read sequencing.</title>
        <authorList>
            <person name="Singleton C.M."/>
            <person name="Petriglieri F."/>
            <person name="Kristensen J.M."/>
            <person name="Kirkegaard R.H."/>
            <person name="Michaelsen T.Y."/>
            <person name="Andersen M.H."/>
            <person name="Karst S.M."/>
            <person name="Dueholm M.S."/>
            <person name="Nielsen P.H."/>
            <person name="Albertsen M."/>
        </authorList>
    </citation>
    <scope>NUCLEOTIDE SEQUENCE [LARGE SCALE GENOMIC DNA]</scope>
    <source>
        <strain evidence="2">Ribe_18-Q3-R11-54_BAT3C.373</strain>
    </source>
</reference>
<keyword evidence="1" id="KW-1133">Transmembrane helix</keyword>
<organism evidence="2 3">
    <name type="scientific">Candidatus Defluviibacterium haderslevense</name>
    <dbReference type="NCBI Taxonomy" id="2981993"/>
    <lineage>
        <taxon>Bacteria</taxon>
        <taxon>Pseudomonadati</taxon>
        <taxon>Bacteroidota</taxon>
        <taxon>Saprospiria</taxon>
        <taxon>Saprospirales</taxon>
        <taxon>Saprospiraceae</taxon>
        <taxon>Candidatus Defluviibacterium</taxon>
    </lineage>
</organism>
<comment type="caution">
    <text evidence="2">The sequence shown here is derived from an EMBL/GenBank/DDBJ whole genome shotgun (WGS) entry which is preliminary data.</text>
</comment>
<name>A0A9D7XGE0_9BACT</name>
<sequence>MNKSDQYLRKLLQSTDESNINRTTQWEKLESRLDSYYQKTGNKNILTSKGFLLSTILVLLVSNFYVLDLFHKLKNSNNLVKLELNALEHKINNLERISEAEYPLETNIQNTSNAKNNLAINSVKSNSTLEHKSNLLHTINTNQNKERISIERKNNNSGQPTTNHSKKFFNTLNQSNHSSNKDYTINSLKPLSNELNEFGPLQNDLPIIESLNIDFIPTASAIIKWNSMAILPNTIIPRVVRPLIRKNNYPDLYASIGGSIIKKMNQPYSSKLAFGKNISFESHLYRKFGMNIRAEWVHENYNFDMKPIQMDHHFPKDPPIKKDQEVRQIHGVTKDVYWNLGINYEIFNQKKNILSLQLGHSWINSTRQPIYYEIYDFKSHERFNTFAFTERQRINSFWNVGIHIQRKINKFKIDFGAEYNKDFNASNNFINQWRYALSLQYKIL</sequence>
<evidence type="ECO:0000313" key="2">
    <source>
        <dbReference type="EMBL" id="MBK9716623.1"/>
    </source>
</evidence>
<keyword evidence="1" id="KW-0812">Transmembrane</keyword>